<evidence type="ECO:0000313" key="11">
    <source>
        <dbReference type="Proteomes" id="UP000198992"/>
    </source>
</evidence>
<dbReference type="SUPFAM" id="SSF56645">
    <property type="entry name" value="Acyl-CoA dehydrogenase NM domain-like"/>
    <property type="match status" value="1"/>
</dbReference>
<dbReference type="SUPFAM" id="SSF47203">
    <property type="entry name" value="Acyl-CoA dehydrogenase C-terminal domain-like"/>
    <property type="match status" value="1"/>
</dbReference>
<dbReference type="InterPro" id="IPR006089">
    <property type="entry name" value="Acyl-CoA_DH_CS"/>
</dbReference>
<dbReference type="InterPro" id="IPR009100">
    <property type="entry name" value="AcylCoA_DH/oxidase_NM_dom_sf"/>
</dbReference>
<gene>
    <name evidence="10" type="ORF">SAMN05444164_2409</name>
</gene>
<name>A0A1H4UCM0_9BRAD</name>
<dbReference type="PROSITE" id="PS00073">
    <property type="entry name" value="ACYL_COA_DH_2"/>
    <property type="match status" value="1"/>
</dbReference>
<dbReference type="FunFam" id="1.20.140.10:FF:000001">
    <property type="entry name" value="Acyl-CoA dehydrogenase"/>
    <property type="match status" value="1"/>
</dbReference>
<feature type="domain" description="Acyl-CoA oxidase/dehydrogenase middle" evidence="8">
    <location>
        <begin position="122"/>
        <end position="217"/>
    </location>
</feature>
<dbReference type="InterPro" id="IPR009075">
    <property type="entry name" value="AcylCo_DH/oxidase_C"/>
</dbReference>
<dbReference type="InterPro" id="IPR036250">
    <property type="entry name" value="AcylCo_DH-like_C"/>
</dbReference>
<evidence type="ECO:0000259" key="7">
    <source>
        <dbReference type="Pfam" id="PF00441"/>
    </source>
</evidence>
<comment type="cofactor">
    <cofactor evidence="1 6">
        <name>FAD</name>
        <dbReference type="ChEBI" id="CHEBI:57692"/>
    </cofactor>
</comment>
<dbReference type="GO" id="GO:0006552">
    <property type="term" value="P:L-leucine catabolic process"/>
    <property type="evidence" value="ECO:0007669"/>
    <property type="project" value="TreeGrafter"/>
</dbReference>
<dbReference type="Proteomes" id="UP000198992">
    <property type="component" value="Unassembled WGS sequence"/>
</dbReference>
<evidence type="ECO:0000256" key="6">
    <source>
        <dbReference type="RuleBase" id="RU362125"/>
    </source>
</evidence>
<proteinExistence type="inferred from homology"/>
<dbReference type="InterPro" id="IPR013786">
    <property type="entry name" value="AcylCoA_DH/ox_N"/>
</dbReference>
<dbReference type="InterPro" id="IPR046373">
    <property type="entry name" value="Acyl-CoA_Oxase/DH_mid-dom_sf"/>
</dbReference>
<accession>A0A1H4UCM0</accession>
<dbReference type="FunFam" id="2.40.110.10:FF:000002">
    <property type="entry name" value="Acyl-CoA dehydrogenase fadE12"/>
    <property type="match status" value="1"/>
</dbReference>
<evidence type="ECO:0000256" key="2">
    <source>
        <dbReference type="ARBA" id="ARBA00009347"/>
    </source>
</evidence>
<feature type="domain" description="Acyl-CoA dehydrogenase/oxidase C-terminal" evidence="7">
    <location>
        <begin position="229"/>
        <end position="377"/>
    </location>
</feature>
<protein>
    <submittedName>
        <fullName evidence="10">Acyl-CoA dehydrogenase</fullName>
    </submittedName>
</protein>
<dbReference type="Pfam" id="PF02770">
    <property type="entry name" value="Acyl-CoA_dh_M"/>
    <property type="match status" value="1"/>
</dbReference>
<organism evidence="10 11">
    <name type="scientific">Bradyrhizobium erythrophlei</name>
    <dbReference type="NCBI Taxonomy" id="1437360"/>
    <lineage>
        <taxon>Bacteria</taxon>
        <taxon>Pseudomonadati</taxon>
        <taxon>Pseudomonadota</taxon>
        <taxon>Alphaproteobacteria</taxon>
        <taxon>Hyphomicrobiales</taxon>
        <taxon>Nitrobacteraceae</taxon>
        <taxon>Bradyrhizobium</taxon>
    </lineage>
</organism>
<dbReference type="GO" id="GO:0003995">
    <property type="term" value="F:acyl-CoA dehydrogenase activity"/>
    <property type="evidence" value="ECO:0007669"/>
    <property type="project" value="InterPro"/>
</dbReference>
<dbReference type="InterPro" id="IPR006091">
    <property type="entry name" value="Acyl-CoA_Oxase/DH_mid-dom"/>
</dbReference>
<evidence type="ECO:0000256" key="3">
    <source>
        <dbReference type="ARBA" id="ARBA00022630"/>
    </source>
</evidence>
<dbReference type="GO" id="GO:0050660">
    <property type="term" value="F:flavin adenine dinucleotide binding"/>
    <property type="evidence" value="ECO:0007669"/>
    <property type="project" value="InterPro"/>
</dbReference>
<dbReference type="Pfam" id="PF00441">
    <property type="entry name" value="Acyl-CoA_dh_1"/>
    <property type="match status" value="1"/>
</dbReference>
<evidence type="ECO:0000256" key="4">
    <source>
        <dbReference type="ARBA" id="ARBA00022827"/>
    </source>
</evidence>
<dbReference type="EMBL" id="FNTH01000001">
    <property type="protein sequence ID" value="SEC66375.1"/>
    <property type="molecule type" value="Genomic_DNA"/>
</dbReference>
<dbReference type="Gene3D" id="1.10.540.10">
    <property type="entry name" value="Acyl-CoA dehydrogenase/oxidase, N-terminal domain"/>
    <property type="match status" value="1"/>
</dbReference>
<dbReference type="InterPro" id="IPR037069">
    <property type="entry name" value="AcylCoA_DH/ox_N_sf"/>
</dbReference>
<evidence type="ECO:0000259" key="8">
    <source>
        <dbReference type="Pfam" id="PF02770"/>
    </source>
</evidence>
<comment type="similarity">
    <text evidence="2 6">Belongs to the acyl-CoA dehydrogenase family.</text>
</comment>
<keyword evidence="3 6" id="KW-0285">Flavoprotein</keyword>
<feature type="domain" description="Acyl-CoA dehydrogenase/oxidase N-terminal" evidence="9">
    <location>
        <begin position="8"/>
        <end position="118"/>
    </location>
</feature>
<keyword evidence="5 6" id="KW-0560">Oxidoreductase</keyword>
<sequence length="387" mass="43318">MMRSFTGDQVIFRDSYRKFLASEIAPHMEAWREAGIVDRSAFKKAGNLGFLMIWPEEKYGGMGDEDFRYEQIIIEETARSGCKGWFNTLHSRLVGSYFKRFGTEEQRDRFLPKCVSGETILAIAMTEPGAGSDLAGMRTTAEDKGDHFLLNGSKTYISNGINSDVVIVAARLAGAAKKHAMVLLIVERGMEGFERGRNLKKMGMPAQDTAELFFQNVKVPKANVLGEPGRGFYYLMEGLAEERLISAVGSIANGRKAFDITRAYVMDRKLFGKPLAEQQNTQFRMAEMDAEIDLVQVYVDHCVAEHNAGRLTSNMGAKAKMMSSEVEWKMLDLGVQLHGGAGYMDEYPISRMFTDARVNRILAGSSEVMRLIIGRDVFSEHYKSILD</sequence>
<dbReference type="PANTHER" id="PTHR43884">
    <property type="entry name" value="ACYL-COA DEHYDROGENASE"/>
    <property type="match status" value="1"/>
</dbReference>
<evidence type="ECO:0000256" key="5">
    <source>
        <dbReference type="ARBA" id="ARBA00023002"/>
    </source>
</evidence>
<dbReference type="Gene3D" id="1.20.140.10">
    <property type="entry name" value="Butyryl-CoA Dehydrogenase, subunit A, domain 3"/>
    <property type="match status" value="1"/>
</dbReference>
<dbReference type="AlphaFoldDB" id="A0A1H4UCM0"/>
<evidence type="ECO:0000313" key="10">
    <source>
        <dbReference type="EMBL" id="SEC66375.1"/>
    </source>
</evidence>
<evidence type="ECO:0000256" key="1">
    <source>
        <dbReference type="ARBA" id="ARBA00001974"/>
    </source>
</evidence>
<dbReference type="PROSITE" id="PS00072">
    <property type="entry name" value="ACYL_COA_DH_1"/>
    <property type="match status" value="1"/>
</dbReference>
<dbReference type="PANTHER" id="PTHR43884:SF12">
    <property type="entry name" value="ISOVALERYL-COA DEHYDROGENASE, MITOCHONDRIAL-RELATED"/>
    <property type="match status" value="1"/>
</dbReference>
<dbReference type="Gene3D" id="2.40.110.10">
    <property type="entry name" value="Butyryl-CoA Dehydrogenase, subunit A, domain 2"/>
    <property type="match status" value="1"/>
</dbReference>
<reference evidence="10 11" key="1">
    <citation type="submission" date="2016-10" db="EMBL/GenBank/DDBJ databases">
        <authorList>
            <person name="de Groot N.N."/>
        </authorList>
    </citation>
    <scope>NUCLEOTIDE SEQUENCE [LARGE SCALE GENOMIC DNA]</scope>
    <source>
        <strain evidence="10 11">MT12</strain>
    </source>
</reference>
<keyword evidence="4 6" id="KW-0274">FAD</keyword>
<evidence type="ECO:0000259" key="9">
    <source>
        <dbReference type="Pfam" id="PF02771"/>
    </source>
</evidence>
<dbReference type="Pfam" id="PF02771">
    <property type="entry name" value="Acyl-CoA_dh_N"/>
    <property type="match status" value="1"/>
</dbReference>